<reference evidence="1" key="2">
    <citation type="submission" date="2025-09" db="UniProtKB">
        <authorList>
            <consortium name="Ensembl"/>
        </authorList>
    </citation>
    <scope>IDENTIFICATION</scope>
</reference>
<dbReference type="InterPro" id="IPR034549">
    <property type="entry name" value="SPACA6"/>
</dbReference>
<dbReference type="PANTHER" id="PTHR37366">
    <property type="entry name" value="SPERM ACROSOME MEMBRANE-ASSOCIATED PROTEIN 6"/>
    <property type="match status" value="1"/>
</dbReference>
<accession>A0A8C5LF85</accession>
<dbReference type="Ensembl" id="ENSJJAT00000027926.1">
    <property type="protein sequence ID" value="ENSJJAP00000021374.1"/>
    <property type="gene ID" value="ENSJJAG00000021754.1"/>
</dbReference>
<organism evidence="1 2">
    <name type="scientific">Jaculus jaculus</name>
    <name type="common">Lesser Egyptian jerboa</name>
    <dbReference type="NCBI Taxonomy" id="51337"/>
    <lineage>
        <taxon>Eukaryota</taxon>
        <taxon>Metazoa</taxon>
        <taxon>Chordata</taxon>
        <taxon>Craniata</taxon>
        <taxon>Vertebrata</taxon>
        <taxon>Euteleostomi</taxon>
        <taxon>Mammalia</taxon>
        <taxon>Eutheria</taxon>
        <taxon>Euarchontoglires</taxon>
        <taxon>Glires</taxon>
        <taxon>Rodentia</taxon>
        <taxon>Myomorpha</taxon>
        <taxon>Dipodoidea</taxon>
        <taxon>Dipodidae</taxon>
        <taxon>Dipodinae</taxon>
        <taxon>Jaculus</taxon>
    </lineage>
</organism>
<proteinExistence type="predicted"/>
<protein>
    <submittedName>
        <fullName evidence="1">Sperm acrosome associated 6</fullName>
    </submittedName>
</protein>
<reference evidence="1" key="1">
    <citation type="submission" date="2025-08" db="UniProtKB">
        <authorList>
            <consortium name="Ensembl"/>
        </authorList>
    </citation>
    <scope>IDENTIFICATION</scope>
</reference>
<dbReference type="Proteomes" id="UP000694385">
    <property type="component" value="Unassembled WGS sequence"/>
</dbReference>
<dbReference type="AlphaFoldDB" id="A0A8C5LF85"/>
<sequence length="89" mass="9723">MIHSLQQVAAAQGSFKIAFSNAAKEMKKAILQLKEVQACIPPCGLQEVARRFLCSGCYSTVCDLPLDCPVQDVVVSRGDQAMFLCVVRF</sequence>
<dbReference type="GO" id="GO:0007342">
    <property type="term" value="P:fusion of sperm to egg plasma membrane involved in single fertilization"/>
    <property type="evidence" value="ECO:0007669"/>
    <property type="project" value="InterPro"/>
</dbReference>
<keyword evidence="2" id="KW-1185">Reference proteome</keyword>
<evidence type="ECO:0000313" key="1">
    <source>
        <dbReference type="Ensembl" id="ENSJJAP00000021374.1"/>
    </source>
</evidence>
<name>A0A8C5LF85_JACJA</name>
<gene>
    <name evidence="1" type="primary">Spaca6</name>
</gene>
<dbReference type="GeneTree" id="ENSGT00390000009010"/>
<dbReference type="PANTHER" id="PTHR37366:SF1">
    <property type="entry name" value="SPERM ACROSOME MEMBRANE-ASSOCIATED PROTEIN 6"/>
    <property type="match status" value="1"/>
</dbReference>
<evidence type="ECO:0000313" key="2">
    <source>
        <dbReference type="Proteomes" id="UP000694385"/>
    </source>
</evidence>